<evidence type="ECO:0000313" key="4">
    <source>
        <dbReference type="Proteomes" id="UP000177506"/>
    </source>
</evidence>
<feature type="signal peptide" evidence="2">
    <location>
        <begin position="1"/>
        <end position="39"/>
    </location>
</feature>
<feature type="chain" id="PRO_5009579776" description="Lipoprotein" evidence="2">
    <location>
        <begin position="40"/>
        <end position="112"/>
    </location>
</feature>
<dbReference type="Proteomes" id="UP000177506">
    <property type="component" value="Unassembled WGS sequence"/>
</dbReference>
<dbReference type="AlphaFoldDB" id="A0A1G1TLX8"/>
<name>A0A1G1TLX8_9BACT</name>
<comment type="caution">
    <text evidence="3">The sequence shown here is derived from an EMBL/GenBank/DDBJ whole genome shotgun (WGS) entry which is preliminary data.</text>
</comment>
<feature type="region of interest" description="Disordered" evidence="1">
    <location>
        <begin position="59"/>
        <end position="112"/>
    </location>
</feature>
<evidence type="ECO:0000256" key="1">
    <source>
        <dbReference type="SAM" id="MobiDB-lite"/>
    </source>
</evidence>
<feature type="compositionally biased region" description="Basic and acidic residues" evidence="1">
    <location>
        <begin position="98"/>
        <end position="112"/>
    </location>
</feature>
<evidence type="ECO:0000256" key="2">
    <source>
        <dbReference type="SAM" id="SignalP"/>
    </source>
</evidence>
<reference evidence="3 4" key="1">
    <citation type="submission" date="2016-08" db="EMBL/GenBank/DDBJ databases">
        <title>Hymenobacter coccineus sp. nov., Hymenobacter lapidarius sp. nov. and Hymenobacter glacialis sp. nov., isolated from Antarctic soil.</title>
        <authorList>
            <person name="Sedlacek I."/>
            <person name="Kralova S."/>
            <person name="Kyrova K."/>
            <person name="Maslanova I."/>
            <person name="Stankova E."/>
            <person name="Vrbovska V."/>
            <person name="Nemec M."/>
            <person name="Bartak M."/>
            <person name="Svec P."/>
            <person name="Busse H.-J."/>
            <person name="Pantucek R."/>
        </authorList>
    </citation>
    <scope>NUCLEOTIDE SEQUENCE [LARGE SCALE GENOMIC DNA]</scope>
    <source>
        <strain evidence="3 4">CCM 8649</strain>
    </source>
</reference>
<accession>A0A1G1TLX8</accession>
<protein>
    <recommendedName>
        <fullName evidence="5">Lipoprotein</fullName>
    </recommendedName>
</protein>
<dbReference type="EMBL" id="MDZA01000025">
    <property type="protein sequence ID" value="OGX91886.1"/>
    <property type="molecule type" value="Genomic_DNA"/>
</dbReference>
<sequence>MHRGAAAGLFPRFTLFAAMKNRLRSLPILLAVAFAGSLAGCSNNADTPGAVNVERAAPKTFVPNEGSSATGVGEDSATAGLHRNTSAQPTGEQLYENADNRVDRDHDGKADH</sequence>
<organism evidence="3 4">
    <name type="scientific">Hymenobacter coccineus</name>
    <dbReference type="NCBI Taxonomy" id="1908235"/>
    <lineage>
        <taxon>Bacteria</taxon>
        <taxon>Pseudomonadati</taxon>
        <taxon>Bacteroidota</taxon>
        <taxon>Cytophagia</taxon>
        <taxon>Cytophagales</taxon>
        <taxon>Hymenobacteraceae</taxon>
        <taxon>Hymenobacter</taxon>
    </lineage>
</organism>
<proteinExistence type="predicted"/>
<keyword evidence="2" id="KW-0732">Signal</keyword>
<gene>
    <name evidence="3" type="ORF">BEN49_18030</name>
</gene>
<evidence type="ECO:0000313" key="3">
    <source>
        <dbReference type="EMBL" id="OGX91886.1"/>
    </source>
</evidence>
<keyword evidence="4" id="KW-1185">Reference proteome</keyword>
<evidence type="ECO:0008006" key="5">
    <source>
        <dbReference type="Google" id="ProtNLM"/>
    </source>
</evidence>